<evidence type="ECO:0000256" key="12">
    <source>
        <dbReference type="RuleBase" id="RU362034"/>
    </source>
</evidence>
<keyword evidence="12" id="KW-0963">Cytoplasm</keyword>
<comment type="subunit">
    <text evidence="12">Homohexamer; The oligomerization is ATP-dependent.</text>
</comment>
<evidence type="ECO:0000256" key="7">
    <source>
        <dbReference type="ARBA" id="ARBA00023186"/>
    </source>
</evidence>
<dbReference type="AlphaFoldDB" id="A0A9D7QN91"/>
<organism evidence="14 15">
    <name type="scientific">Candidatus Dechloromonas phosphorivorans</name>
    <dbReference type="NCBI Taxonomy" id="2899244"/>
    <lineage>
        <taxon>Bacteria</taxon>
        <taxon>Pseudomonadati</taxon>
        <taxon>Pseudomonadota</taxon>
        <taxon>Betaproteobacteria</taxon>
        <taxon>Rhodocyclales</taxon>
        <taxon>Azonexaceae</taxon>
        <taxon>Dechloromonas</taxon>
    </lineage>
</organism>
<dbReference type="InterPro" id="IPR036628">
    <property type="entry name" value="Clp_N_dom_sf"/>
</dbReference>
<dbReference type="FunFam" id="3.40.50.300:FF:000120">
    <property type="entry name" value="ATP-dependent chaperone ClpB"/>
    <property type="match status" value="1"/>
</dbReference>
<evidence type="ECO:0000256" key="6">
    <source>
        <dbReference type="ARBA" id="ARBA00023054"/>
    </source>
</evidence>
<dbReference type="InterPro" id="IPR017730">
    <property type="entry name" value="Chaperonin_ClpB"/>
</dbReference>
<comment type="similarity">
    <text evidence="1 11">Belongs to the ClpA/ClpB family.</text>
</comment>
<keyword evidence="3 10" id="KW-0677">Repeat</keyword>
<dbReference type="InterPro" id="IPR001270">
    <property type="entry name" value="ClpA/B"/>
</dbReference>
<dbReference type="CDD" id="cd00009">
    <property type="entry name" value="AAA"/>
    <property type="match status" value="1"/>
</dbReference>
<dbReference type="PRINTS" id="PR00300">
    <property type="entry name" value="CLPPROTEASEA"/>
</dbReference>
<evidence type="ECO:0000256" key="1">
    <source>
        <dbReference type="ARBA" id="ARBA00008675"/>
    </source>
</evidence>
<accession>A0A9D7QN91</accession>
<dbReference type="PANTHER" id="PTHR11638">
    <property type="entry name" value="ATP-DEPENDENT CLP PROTEASE"/>
    <property type="match status" value="1"/>
</dbReference>
<dbReference type="SMART" id="SM00382">
    <property type="entry name" value="AAA"/>
    <property type="match status" value="2"/>
</dbReference>
<dbReference type="FunFam" id="3.40.50.300:FF:000025">
    <property type="entry name" value="ATP-dependent Clp protease subunit"/>
    <property type="match status" value="1"/>
</dbReference>
<dbReference type="Pfam" id="PF17871">
    <property type="entry name" value="AAA_lid_9"/>
    <property type="match status" value="1"/>
</dbReference>
<reference evidence="15" key="1">
    <citation type="journal article" date="2021" name="Nat. Commun.">
        <title>Connecting structure to function with the recovery of over 1000 high-quality metagenome-assembled genomes from activated sludge using long-read sequencing.</title>
        <authorList>
            <person name="Singleton C.M."/>
            <person name="Petriglieri F."/>
            <person name="Kristensen J.M."/>
            <person name="Kirkegaard R.H."/>
            <person name="Michaelsen T.Y."/>
            <person name="Andersen M.H."/>
            <person name="Kondrotaite Z."/>
            <person name="Karst S.M."/>
            <person name="Dueholm M.S."/>
            <person name="Nielsen P.H."/>
            <person name="Albertsen M."/>
        </authorList>
    </citation>
    <scope>NUCLEOTIDE SEQUENCE [LARGE SCALE GENOMIC DNA]</scope>
</reference>
<dbReference type="Proteomes" id="UP000808146">
    <property type="component" value="Unassembled WGS sequence"/>
</dbReference>
<feature type="domain" description="Clp R" evidence="13">
    <location>
        <begin position="3"/>
        <end position="146"/>
    </location>
</feature>
<proteinExistence type="inferred from homology"/>
<dbReference type="InterPro" id="IPR027417">
    <property type="entry name" value="P-loop_NTPase"/>
</dbReference>
<dbReference type="InterPro" id="IPR018368">
    <property type="entry name" value="ClpA/B_CS1"/>
</dbReference>
<dbReference type="GO" id="GO:0016887">
    <property type="term" value="F:ATP hydrolysis activity"/>
    <property type="evidence" value="ECO:0007669"/>
    <property type="project" value="InterPro"/>
</dbReference>
<dbReference type="SMART" id="SM01086">
    <property type="entry name" value="ClpB_D2-small"/>
    <property type="match status" value="1"/>
</dbReference>
<dbReference type="InterPro" id="IPR003593">
    <property type="entry name" value="AAA+_ATPase"/>
</dbReference>
<protein>
    <recommendedName>
        <fullName evidence="2 12">Chaperone protein ClpB</fullName>
    </recommendedName>
</protein>
<evidence type="ECO:0000256" key="10">
    <source>
        <dbReference type="PROSITE-ProRule" id="PRU01251"/>
    </source>
</evidence>
<dbReference type="GO" id="GO:0042026">
    <property type="term" value="P:protein refolding"/>
    <property type="evidence" value="ECO:0007669"/>
    <property type="project" value="UniProtKB-UniRule"/>
</dbReference>
<dbReference type="InterPro" id="IPR041546">
    <property type="entry name" value="ClpA/ClpB_AAA_lid"/>
</dbReference>
<name>A0A9D7QN91_9RHOO</name>
<dbReference type="Gene3D" id="3.40.50.300">
    <property type="entry name" value="P-loop containing nucleotide triphosphate hydrolases"/>
    <property type="match status" value="3"/>
</dbReference>
<gene>
    <name evidence="12 14" type="primary">clpB</name>
    <name evidence="14" type="ORF">IPN75_10245</name>
</gene>
<comment type="subcellular location">
    <subcellularLocation>
        <location evidence="12">Cytoplasm</location>
    </subcellularLocation>
</comment>
<dbReference type="CDD" id="cd19499">
    <property type="entry name" value="RecA-like_ClpB_Hsp104-like"/>
    <property type="match status" value="1"/>
</dbReference>
<dbReference type="Gene3D" id="1.10.8.60">
    <property type="match status" value="1"/>
</dbReference>
<evidence type="ECO:0000259" key="13">
    <source>
        <dbReference type="PROSITE" id="PS51903"/>
    </source>
</evidence>
<evidence type="ECO:0000256" key="4">
    <source>
        <dbReference type="ARBA" id="ARBA00022741"/>
    </source>
</evidence>
<dbReference type="SUPFAM" id="SSF52540">
    <property type="entry name" value="P-loop containing nucleoside triphosphate hydrolases"/>
    <property type="match status" value="2"/>
</dbReference>
<dbReference type="InterPro" id="IPR028299">
    <property type="entry name" value="ClpA/B_CS2"/>
</dbReference>
<dbReference type="FunFam" id="3.40.50.300:FF:000010">
    <property type="entry name" value="Chaperone clpB 1, putative"/>
    <property type="match status" value="1"/>
</dbReference>
<dbReference type="Gene3D" id="1.10.1780.10">
    <property type="entry name" value="Clp, N-terminal domain"/>
    <property type="match status" value="1"/>
</dbReference>
<dbReference type="GO" id="GO:0005524">
    <property type="term" value="F:ATP binding"/>
    <property type="evidence" value="ECO:0007669"/>
    <property type="project" value="UniProtKB-UniRule"/>
</dbReference>
<dbReference type="PROSITE" id="PS00870">
    <property type="entry name" value="CLPAB_1"/>
    <property type="match status" value="1"/>
</dbReference>
<keyword evidence="6 12" id="KW-0175">Coiled coil</keyword>
<evidence type="ECO:0000313" key="14">
    <source>
        <dbReference type="EMBL" id="MBK8890735.1"/>
    </source>
</evidence>
<evidence type="ECO:0000256" key="8">
    <source>
        <dbReference type="ARBA" id="ARBA00025613"/>
    </source>
</evidence>
<dbReference type="InterPro" id="IPR003959">
    <property type="entry name" value="ATPase_AAA_core"/>
</dbReference>
<comment type="caution">
    <text evidence="14">The sequence shown here is derived from an EMBL/GenBank/DDBJ whole genome shotgun (WGS) entry which is preliminary data.</text>
</comment>
<dbReference type="PROSITE" id="PS51903">
    <property type="entry name" value="CLP_R"/>
    <property type="match status" value="1"/>
</dbReference>
<feature type="coiled-coil region" evidence="12">
    <location>
        <begin position="412"/>
        <end position="492"/>
    </location>
</feature>
<keyword evidence="7 11" id="KW-0143">Chaperone</keyword>
<dbReference type="PROSITE" id="PS00871">
    <property type="entry name" value="CLPAB_2"/>
    <property type="match status" value="1"/>
</dbReference>
<dbReference type="InterPro" id="IPR019489">
    <property type="entry name" value="Clp_ATPase_C"/>
</dbReference>
<evidence type="ECO:0000256" key="11">
    <source>
        <dbReference type="RuleBase" id="RU004432"/>
    </source>
</evidence>
<evidence type="ECO:0000256" key="9">
    <source>
        <dbReference type="ARBA" id="ARBA00026057"/>
    </source>
</evidence>
<evidence type="ECO:0000256" key="5">
    <source>
        <dbReference type="ARBA" id="ARBA00022840"/>
    </source>
</evidence>
<comment type="function">
    <text evidence="8">Part of a stress-induced multi-chaperone system, it is involved in the recovery of the cell from heat-induced damage, in cooperation with DnaK, DnaJ and GrpE. Acts before DnaK, in the processing of protein aggregates. Protein binding stimulates the ATPase activity; ATP hydrolysis unfolds the denatured protein aggregates, which probably helps expose new hydrophobic binding sites on the surface of ClpB-bound aggregates, contributing to the solubilization and refolding of denatured protein aggregates by DnaK.</text>
</comment>
<dbReference type="PANTHER" id="PTHR11638:SF18">
    <property type="entry name" value="HEAT SHOCK PROTEIN 104"/>
    <property type="match status" value="1"/>
</dbReference>
<dbReference type="SUPFAM" id="SSF81923">
    <property type="entry name" value="Double Clp-N motif"/>
    <property type="match status" value="1"/>
</dbReference>
<dbReference type="InterPro" id="IPR050130">
    <property type="entry name" value="ClpA_ClpB"/>
</dbReference>
<dbReference type="Pfam" id="PF10431">
    <property type="entry name" value="ClpB_D2-small"/>
    <property type="match status" value="1"/>
</dbReference>
<keyword evidence="4 11" id="KW-0547">Nucleotide-binding</keyword>
<sequence length="863" mass="95696">MRIDKFTTKFQQALADAQSLAVGGDQQFIEPQHLLLALVNQEDGSTASLLSRAGVNLPGLRKDLEGAIKRLPQVSGHAGDVSIGRDLANLLNMTDKEAQKRGDQFIASEMFLLALTDDKGETGRLAKQHGLQRKALEAAVMAVRGGQGVDSQEAEGQRQALAKYCIDLTERAAQGKLDPVIGRDDEIRRAMQILQRRTKNNPVLIGEPGVGKTAIVEGLAQRIVNDEVPDTLKGKKVLVLDMAGLLAGAKYRGEFEERLKAVLKEVSQDEGRIILFIDELHTMVGAGKAEGAIDAGNMLKPALARGELHCIGATTLDEYRKYIEKDAALERRFQKVLVDEPSVESTIAILRGLQERYELHHRVKITDPAIVAAAELSHRYITDRFLPDKAIDLIDEAAARIKMEIDSKPEVMDKLERRMIQLKIEREAVKKEKDEASQKRLALIEDELIKLQKEYSDLEEIWKAEKSAVLGSAQIKEEIDKLKAEITRLQREGKLDKVAELQYGKLPQLEAQLKAADAVDPDNQAKNKLLRTQVGAEEIAEVVSRATGIPVSKMMQGEREKLLHMEDRIHKRVVGQDEAVRLVGDAIRRSRAGLSDPNRPYGSFLFLGPTGVGKTELCKALAEFMFDSEDHLIRIDMSEFMEKHSVARLIGAPPGYVGYEEGGYLTEAVRRKPYSVILLDEVEKAHPDVFNVLLQVLDDGRMTDGQGRTVDFKNTVIVMTSNLGSQMIQQMAGDDYQLIKLAVMAEVKSYFRPEFINRIDEVVVFHALDEKHIAGIAKIQLGYLEKRLAQLEMGLVVEDSALAELAQAGFDPVFGARPLKRAIQQQIENPLAKAILEGKFAAKDTIRVSCDPATGGIMRFAKV</sequence>
<dbReference type="Pfam" id="PF07724">
    <property type="entry name" value="AAA_2"/>
    <property type="match status" value="1"/>
</dbReference>
<dbReference type="GO" id="GO:0005737">
    <property type="term" value="C:cytoplasm"/>
    <property type="evidence" value="ECO:0007669"/>
    <property type="project" value="UniProtKB-SubCell"/>
</dbReference>
<keyword evidence="12" id="KW-0346">Stress response</keyword>
<dbReference type="NCBIfam" id="TIGR03346">
    <property type="entry name" value="chaperone_ClpB"/>
    <property type="match status" value="1"/>
</dbReference>
<dbReference type="EMBL" id="JADKBR010000014">
    <property type="protein sequence ID" value="MBK8890735.1"/>
    <property type="molecule type" value="Genomic_DNA"/>
</dbReference>
<dbReference type="InterPro" id="IPR004176">
    <property type="entry name" value="Clp_R_N"/>
</dbReference>
<dbReference type="Pfam" id="PF00004">
    <property type="entry name" value="AAA"/>
    <property type="match status" value="1"/>
</dbReference>
<keyword evidence="5 11" id="KW-0067">ATP-binding</keyword>
<evidence type="ECO:0000256" key="2">
    <source>
        <dbReference type="ARBA" id="ARBA00017574"/>
    </source>
</evidence>
<comment type="subunit">
    <text evidence="9">Homohexamer. The oligomerization is ATP-dependent.</text>
</comment>
<dbReference type="Pfam" id="PF02861">
    <property type="entry name" value="Clp_N"/>
    <property type="match status" value="1"/>
</dbReference>
<dbReference type="GO" id="GO:0034605">
    <property type="term" value="P:cellular response to heat"/>
    <property type="evidence" value="ECO:0007669"/>
    <property type="project" value="TreeGrafter"/>
</dbReference>
<evidence type="ECO:0000256" key="3">
    <source>
        <dbReference type="ARBA" id="ARBA00022737"/>
    </source>
</evidence>
<evidence type="ECO:0000313" key="15">
    <source>
        <dbReference type="Proteomes" id="UP000808146"/>
    </source>
</evidence>